<evidence type="ECO:0000313" key="2">
    <source>
        <dbReference type="Proteomes" id="UP001524570"/>
    </source>
</evidence>
<proteinExistence type="predicted"/>
<sequence>MVRIGISVEGTTEERFVKSLLAPYLLKKGIYVTPVPLHGNVSIDRIKKELEKLGHSFNYISTFYDFYGFKSKDRDETKTTLESKIQHSVKKELREKLIPYVQMYEFEGLLFSSPEAIATVLQDETLSVWATNILVEFNNNPEAVNDSVETAPSKRFKKSTNYRKTTHGPNISKQIGLVRIRQMCSGFDDWLTKLEKLAN</sequence>
<protein>
    <submittedName>
        <fullName evidence="1">DUF4276 family protein</fullName>
    </submittedName>
</protein>
<evidence type="ECO:0000313" key="1">
    <source>
        <dbReference type="EMBL" id="MCQ8118048.1"/>
    </source>
</evidence>
<dbReference type="InterPro" id="IPR025455">
    <property type="entry name" value="DUF4276"/>
</dbReference>
<reference evidence="1 2" key="1">
    <citation type="submission" date="2022-07" db="EMBL/GenBank/DDBJ databases">
        <title>Methylomonas rivi sp. nov., Methylomonas rosea sp. nov., Methylomonas aureus sp. nov. and Methylomonas subterranea sp. nov., four novel methanotrophs isolated from a freshwater creek and the deep terrestrial subsurface.</title>
        <authorList>
            <person name="Abin C."/>
            <person name="Sankaranarayanan K."/>
            <person name="Garner C."/>
            <person name="Sindelar R."/>
            <person name="Kotary K."/>
            <person name="Garner R."/>
            <person name="Barclay S."/>
            <person name="Lawson P."/>
            <person name="Krumholz L."/>
        </authorList>
    </citation>
    <scope>NUCLEOTIDE SEQUENCE [LARGE SCALE GENOMIC DNA]</scope>
    <source>
        <strain evidence="1 2">WSC-7</strain>
    </source>
</reference>
<comment type="caution">
    <text evidence="1">The sequence shown here is derived from an EMBL/GenBank/DDBJ whole genome shotgun (WGS) entry which is preliminary data.</text>
</comment>
<dbReference type="EMBL" id="JANIBL010000032">
    <property type="protein sequence ID" value="MCQ8118048.1"/>
    <property type="molecule type" value="Genomic_DNA"/>
</dbReference>
<dbReference type="Pfam" id="PF14103">
    <property type="entry name" value="DUF4276"/>
    <property type="match status" value="1"/>
</dbReference>
<dbReference type="RefSeq" id="WP_256607112.1">
    <property type="nucleotide sequence ID" value="NZ_JANIBL010000032.1"/>
</dbReference>
<name>A0ABT1TTE1_9GAMM</name>
<organism evidence="1 2">
    <name type="scientific">Methylomonas rosea</name>
    <dbReference type="NCBI Taxonomy" id="2952227"/>
    <lineage>
        <taxon>Bacteria</taxon>
        <taxon>Pseudomonadati</taxon>
        <taxon>Pseudomonadota</taxon>
        <taxon>Gammaproteobacteria</taxon>
        <taxon>Methylococcales</taxon>
        <taxon>Methylococcaceae</taxon>
        <taxon>Methylomonas</taxon>
    </lineage>
</organism>
<keyword evidence="2" id="KW-1185">Reference proteome</keyword>
<accession>A0ABT1TTE1</accession>
<gene>
    <name evidence="1" type="ORF">NP589_11485</name>
</gene>
<dbReference type="Proteomes" id="UP001524570">
    <property type="component" value="Unassembled WGS sequence"/>
</dbReference>